<keyword evidence="2" id="KW-0808">Transferase</keyword>
<dbReference type="InterPro" id="IPR043128">
    <property type="entry name" value="Rev_trsase/Diguanyl_cyclase"/>
</dbReference>
<feature type="compositionally biased region" description="Basic residues" evidence="8">
    <location>
        <begin position="1073"/>
        <end position="1090"/>
    </location>
</feature>
<evidence type="ECO:0000256" key="8">
    <source>
        <dbReference type="SAM" id="MobiDB-lite"/>
    </source>
</evidence>
<keyword evidence="6" id="KW-0378">Hydrolase</keyword>
<evidence type="ECO:0000256" key="1">
    <source>
        <dbReference type="ARBA" id="ARBA00012493"/>
    </source>
</evidence>
<dbReference type="InterPro" id="IPR000477">
    <property type="entry name" value="RT_dom"/>
</dbReference>
<dbReference type="CDD" id="cd00303">
    <property type="entry name" value="retropepsin_like"/>
    <property type="match status" value="1"/>
</dbReference>
<organism evidence="10 11">
    <name type="scientific">Coffea arabica</name>
    <name type="common">Arabian coffee</name>
    <dbReference type="NCBI Taxonomy" id="13443"/>
    <lineage>
        <taxon>Eukaryota</taxon>
        <taxon>Viridiplantae</taxon>
        <taxon>Streptophyta</taxon>
        <taxon>Embryophyta</taxon>
        <taxon>Tracheophyta</taxon>
        <taxon>Spermatophyta</taxon>
        <taxon>Magnoliopsida</taxon>
        <taxon>eudicotyledons</taxon>
        <taxon>Gunneridae</taxon>
        <taxon>Pentapetalae</taxon>
        <taxon>asterids</taxon>
        <taxon>lamiids</taxon>
        <taxon>Gentianales</taxon>
        <taxon>Rubiaceae</taxon>
        <taxon>Ixoroideae</taxon>
        <taxon>Gardenieae complex</taxon>
        <taxon>Bertiereae - Coffeeae clade</taxon>
        <taxon>Coffeeae</taxon>
        <taxon>Coffea</taxon>
    </lineage>
</organism>
<keyword evidence="4" id="KW-0540">Nuclease</keyword>
<dbReference type="InterPro" id="IPR005162">
    <property type="entry name" value="Retrotrans_gag_dom"/>
</dbReference>
<evidence type="ECO:0000256" key="6">
    <source>
        <dbReference type="ARBA" id="ARBA00022801"/>
    </source>
</evidence>
<evidence type="ECO:0000256" key="3">
    <source>
        <dbReference type="ARBA" id="ARBA00022695"/>
    </source>
</evidence>
<dbReference type="EC" id="2.7.7.49" evidence="1"/>
<dbReference type="InterPro" id="IPR021109">
    <property type="entry name" value="Peptidase_aspartic_dom_sf"/>
</dbReference>
<evidence type="ECO:0000256" key="5">
    <source>
        <dbReference type="ARBA" id="ARBA00022759"/>
    </source>
</evidence>
<feature type="domain" description="Reverse transcriptase" evidence="9">
    <location>
        <begin position="1278"/>
        <end position="1457"/>
    </location>
</feature>
<dbReference type="SUPFAM" id="SSF56672">
    <property type="entry name" value="DNA/RNA polymerases"/>
    <property type="match status" value="1"/>
</dbReference>
<keyword evidence="5" id="KW-0255">Endonuclease</keyword>
<proteinExistence type="predicted"/>
<dbReference type="GeneID" id="140013579"/>
<evidence type="ECO:0000256" key="2">
    <source>
        <dbReference type="ARBA" id="ARBA00022679"/>
    </source>
</evidence>
<gene>
    <name evidence="11" type="primary">LOC140013579</name>
</gene>
<dbReference type="Proteomes" id="UP001652660">
    <property type="component" value="Chromosome 8c"/>
</dbReference>
<dbReference type="SUPFAM" id="SSF50630">
    <property type="entry name" value="Acid proteases"/>
    <property type="match status" value="1"/>
</dbReference>
<evidence type="ECO:0000259" key="9">
    <source>
        <dbReference type="PROSITE" id="PS50878"/>
    </source>
</evidence>
<evidence type="ECO:0000313" key="10">
    <source>
        <dbReference type="Proteomes" id="UP001652660"/>
    </source>
</evidence>
<evidence type="ECO:0000313" key="11">
    <source>
        <dbReference type="RefSeq" id="XP_071919018.1"/>
    </source>
</evidence>
<dbReference type="RefSeq" id="XP_071919018.1">
    <property type="nucleotide sequence ID" value="XM_072062917.1"/>
</dbReference>
<dbReference type="Gene3D" id="3.30.70.270">
    <property type="match status" value="2"/>
</dbReference>
<feature type="compositionally biased region" description="Basic and acidic residues" evidence="8">
    <location>
        <begin position="136"/>
        <end position="154"/>
    </location>
</feature>
<dbReference type="Gene3D" id="3.10.10.10">
    <property type="entry name" value="HIV Type 1 Reverse Transcriptase, subunit A, domain 1"/>
    <property type="match status" value="1"/>
</dbReference>
<dbReference type="PANTHER" id="PTHR33437">
    <property type="entry name" value="OS06G0361200 PROTEIN"/>
    <property type="match status" value="1"/>
</dbReference>
<keyword evidence="7" id="KW-0695">RNA-directed DNA polymerase</keyword>
<dbReference type="InterPro" id="IPR041373">
    <property type="entry name" value="RT_RNaseH"/>
</dbReference>
<keyword evidence="10" id="KW-1185">Reference proteome</keyword>
<feature type="compositionally biased region" description="Basic residues" evidence="8">
    <location>
        <begin position="382"/>
        <end position="392"/>
    </location>
</feature>
<feature type="compositionally biased region" description="Basic and acidic residues" evidence="8">
    <location>
        <begin position="393"/>
        <end position="417"/>
    </location>
</feature>
<reference evidence="11" key="1">
    <citation type="submission" date="2025-08" db="UniProtKB">
        <authorList>
            <consortium name="RefSeq"/>
        </authorList>
    </citation>
    <scope>IDENTIFICATION</scope>
    <source>
        <tissue evidence="11">Leaves</tissue>
    </source>
</reference>
<feature type="region of interest" description="Disordered" evidence="8">
    <location>
        <begin position="127"/>
        <end position="161"/>
    </location>
</feature>
<keyword evidence="3" id="KW-0548">Nucleotidyltransferase</keyword>
<dbReference type="CDD" id="cd01647">
    <property type="entry name" value="RT_LTR"/>
    <property type="match status" value="1"/>
</dbReference>
<accession>A0ABM4VHK7</accession>
<name>A0ABM4VHK7_COFAR</name>
<dbReference type="Pfam" id="PF00078">
    <property type="entry name" value="RVT_1"/>
    <property type="match status" value="1"/>
</dbReference>
<dbReference type="PANTHER" id="PTHR33437:SF2">
    <property type="entry name" value="OS06G0361200 PROTEIN"/>
    <property type="match status" value="1"/>
</dbReference>
<feature type="compositionally biased region" description="Basic and acidic residues" evidence="8">
    <location>
        <begin position="867"/>
        <end position="884"/>
    </location>
</feature>
<feature type="region of interest" description="Disordered" evidence="8">
    <location>
        <begin position="852"/>
        <end position="888"/>
    </location>
</feature>
<evidence type="ECO:0000256" key="7">
    <source>
        <dbReference type="ARBA" id="ARBA00022918"/>
    </source>
</evidence>
<dbReference type="CDD" id="cd09274">
    <property type="entry name" value="RNase_HI_RT_Ty3"/>
    <property type="match status" value="1"/>
</dbReference>
<feature type="region of interest" description="Disordered" evidence="8">
    <location>
        <begin position="1071"/>
        <end position="1102"/>
    </location>
</feature>
<evidence type="ECO:0000256" key="4">
    <source>
        <dbReference type="ARBA" id="ARBA00022722"/>
    </source>
</evidence>
<dbReference type="PROSITE" id="PS50878">
    <property type="entry name" value="RT_POL"/>
    <property type="match status" value="1"/>
</dbReference>
<dbReference type="InterPro" id="IPR043502">
    <property type="entry name" value="DNA/RNA_pol_sf"/>
</dbReference>
<dbReference type="Gene3D" id="2.40.70.10">
    <property type="entry name" value="Acid Proteases"/>
    <property type="match status" value="1"/>
</dbReference>
<sequence length="1696" mass="192651">MEFKKVNFSLEGLVADVSTTQETQYTAPLTRSKAKKLAEKAKANVVTEEANFKMLPNKKGAHDESIDSPSDSAASVVMPVMITNTTTVEDQISNLVKIVEGLVVHAQSQDTKIVKLMAMVENIGESSLSMSKQKSKTPDEGDSSSREKEKEDAKSQATKEFSISPDGTIHVDNLKEFIEGTIKDKIGGGTKSYSGYTKPYTARVESLKMPVGYQPPKFQQFDGKGNPKQHIAHFVETCNNAGTDGDLLVKQFVRSLKGNAFDWYTDLESGTIDSWEQLEHEFLSRFYSTKRTVSMTELSNTHQWKSEPVIDFIDRWRNLSLNCKDRISESSAIEMCIQGMHWGLRYILQGVQPETFDELSTKAHKLEINLDGKNRQFLTLTRPKRDKKRGKGERRQQDQCKQEQGKRKPTLKEMQDKEYPFLDSDVSDMFDDLLSINLITLPEMKRPDEARNTDDPNYCKYHRLVGHPIQKCFIFKDKIMELARQGKILLEEDKASVNQTSIGSLQSMEDERVMVPILPIIQFGSLDPIEIKQEGTHSTLQEHVYENEKALQPDADDEGWTLVTRRRRRKSYPSSKASKVLTRSMVIWKKKEKDVKKTNDCRNLQGGRIFKQKSRTPIILKEFLPKEFFDVDVVASHTTRVDHIEEQNDNARESLCEMARASIGNEEGRVPTSNEEVNVTSITFTSEDLLLGSTPHNRPLFVTGYAKEQKVNRMLIDGGSAVNILPLKTLKELGIPVDELSNSRLMIQGFNQGGQRALGSLNLEIVIDDMTSRALLYVIDAKTTYNVLLGRPWIYENGVVPSTLHQCFKYCQNGVARSVKADDNPFTEAEAYIADAKFYIKRHIAKDKTELPLSADKIQNPESPNAKGEKVMTSKSKEEVHEETDVSLPNNESVVFRCPPKSRVEHGQSPAIQHETLKDLTLPIAHLDTRRASSSQLKMSNFLSKESEVEQDTIPKSRTKEGFDPIAYKLLAKAGYDLKESAVLNVSSRQSTSDMIHGLNPTQKMLKEKGYAVENPKFDIGYSSPTPIRIKINRVSSQYIAVEDESSQIVGKSQSFHEKENKIPRVSVFKRLGPQKRQKSQNSHKSKGKMAKSLQNLEEPSDCPHKFGSIIPSRMRRCTDLVIKCGTELRVREHTVVYTRPKEDDEESVVSCNHITIIDGDSPEEKDDAEDAPPELEEGVKATVDDLKEINLDISEDPRPIYISASLSPHEEKAYIELLREYQDVFAWTYKEMPGLDPKVAVHHLAVKKGVRPVKQAQRRFRPDLIPLIEMEVNKLIEAGFIREVKYPTWISSIVPVRKKNGQIRICVDFRDVNNACPKDDFPLPITELMIDATTGHEVLSFMDGSSGYNQIRLAPEDEELTAFRTPKGIYCYKVIPFGLKNAGATYQRAMQSIFDDMLHKNIECYVDDLVVKSKKRSNHLEDLRQVFNRLRRYQLKMNPLKCAFGVTSGKFLGFVVRHRSIEIDQAKIDAILRMPEPRDIHELKSLQGRLVYLRRFISNLAGKCQPFSRLMKKDMPFQWDEACSNAFNSIKSYLMKAPVLAAPIHGKPLLLYIAAQERSVGALLAQENNEGKEVALYYLSRMMTPNELNYSPIEKLCLALIFAIQKLKHYFQAHSVRLISKANPIKYVMSRPVLSDRLARWYLQLQQFEIIYVPQKAVKGQVLADFLADHPIPAEWELSDDLPDEDVLLIEIRPP</sequence>
<dbReference type="Pfam" id="PF17917">
    <property type="entry name" value="RT_RNaseH"/>
    <property type="match status" value="1"/>
</dbReference>
<feature type="region of interest" description="Disordered" evidence="8">
    <location>
        <begin position="380"/>
        <end position="417"/>
    </location>
</feature>
<dbReference type="Pfam" id="PF03732">
    <property type="entry name" value="Retrotrans_gag"/>
    <property type="match status" value="1"/>
</dbReference>
<protein>
    <recommendedName>
        <fullName evidence="1">RNA-directed DNA polymerase</fullName>
        <ecNumber evidence="1">2.7.7.49</ecNumber>
    </recommendedName>
</protein>